<dbReference type="PANTHER" id="PTHR18896:SF60">
    <property type="entry name" value="PHOSPHOLIPASE D"/>
    <property type="match status" value="1"/>
</dbReference>
<dbReference type="GO" id="GO:0005886">
    <property type="term" value="C:plasma membrane"/>
    <property type="evidence" value="ECO:0007669"/>
    <property type="project" value="TreeGrafter"/>
</dbReference>
<evidence type="ECO:0000256" key="11">
    <source>
        <dbReference type="PIRNR" id="PIRNR036470"/>
    </source>
</evidence>
<dbReference type="GO" id="GO:0009395">
    <property type="term" value="P:phospholipid catabolic process"/>
    <property type="evidence" value="ECO:0007669"/>
    <property type="project" value="TreeGrafter"/>
</dbReference>
<comment type="function">
    <text evidence="11">Hydrolyzes glycerol-phospholipids at the terminal phosphodiesteric bond.</text>
</comment>
<keyword evidence="8 11" id="KW-0106">Calcium</keyword>
<evidence type="ECO:0000313" key="16">
    <source>
        <dbReference type="Proteomes" id="UP000623129"/>
    </source>
</evidence>
<dbReference type="InterPro" id="IPR011402">
    <property type="entry name" value="PLipase_D_pln"/>
</dbReference>
<dbReference type="SUPFAM" id="SSF56024">
    <property type="entry name" value="Phospholipase D/nuclease"/>
    <property type="match status" value="2"/>
</dbReference>
<dbReference type="EMBL" id="SWLB01000021">
    <property type="protein sequence ID" value="KAF3324920.1"/>
    <property type="molecule type" value="Genomic_DNA"/>
</dbReference>
<comment type="catalytic activity">
    <reaction evidence="1 11">
        <text>a 1,2-diacyl-sn-glycero-3-phosphocholine + H2O = a 1,2-diacyl-sn-glycero-3-phosphate + choline + H(+)</text>
        <dbReference type="Rhea" id="RHEA:14445"/>
        <dbReference type="ChEBI" id="CHEBI:15354"/>
        <dbReference type="ChEBI" id="CHEBI:15377"/>
        <dbReference type="ChEBI" id="CHEBI:15378"/>
        <dbReference type="ChEBI" id="CHEBI:57643"/>
        <dbReference type="ChEBI" id="CHEBI:58608"/>
        <dbReference type="EC" id="3.1.4.4"/>
    </reaction>
</comment>
<dbReference type="AlphaFoldDB" id="A0A833QHL5"/>
<dbReference type="PROSITE" id="PS50035">
    <property type="entry name" value="PLD"/>
    <property type="match status" value="2"/>
</dbReference>
<dbReference type="SMART" id="SM00239">
    <property type="entry name" value="C2"/>
    <property type="match status" value="1"/>
</dbReference>
<comment type="cofactor">
    <cofactor evidence="2 11">
        <name>Ca(2+)</name>
        <dbReference type="ChEBI" id="CHEBI:29108"/>
    </cofactor>
</comment>
<keyword evidence="6" id="KW-0677">Repeat</keyword>
<feature type="region of interest" description="Disordered" evidence="12">
    <location>
        <begin position="51"/>
        <end position="70"/>
    </location>
</feature>
<accession>A0A833QHL5</accession>
<evidence type="ECO:0000259" key="14">
    <source>
        <dbReference type="PROSITE" id="PS50035"/>
    </source>
</evidence>
<name>A0A833QHL5_9POAL</name>
<keyword evidence="7 11" id="KW-0378">Hydrolase</keyword>
<evidence type="ECO:0000256" key="4">
    <source>
        <dbReference type="ARBA" id="ARBA00012027"/>
    </source>
</evidence>
<evidence type="ECO:0000256" key="7">
    <source>
        <dbReference type="ARBA" id="ARBA00022801"/>
    </source>
</evidence>
<dbReference type="InterPro" id="IPR035892">
    <property type="entry name" value="C2_domain_sf"/>
</dbReference>
<organism evidence="15 16">
    <name type="scientific">Carex littledalei</name>
    <dbReference type="NCBI Taxonomy" id="544730"/>
    <lineage>
        <taxon>Eukaryota</taxon>
        <taxon>Viridiplantae</taxon>
        <taxon>Streptophyta</taxon>
        <taxon>Embryophyta</taxon>
        <taxon>Tracheophyta</taxon>
        <taxon>Spermatophyta</taxon>
        <taxon>Magnoliopsida</taxon>
        <taxon>Liliopsida</taxon>
        <taxon>Poales</taxon>
        <taxon>Cyperaceae</taxon>
        <taxon>Cyperoideae</taxon>
        <taxon>Cariceae</taxon>
        <taxon>Carex</taxon>
        <taxon>Carex subgen. Euthyceras</taxon>
    </lineage>
</organism>
<evidence type="ECO:0000256" key="9">
    <source>
        <dbReference type="ARBA" id="ARBA00022963"/>
    </source>
</evidence>
<dbReference type="PIRSF" id="PIRSF036470">
    <property type="entry name" value="PLD_plant"/>
    <property type="match status" value="1"/>
</dbReference>
<evidence type="ECO:0000256" key="10">
    <source>
        <dbReference type="ARBA" id="ARBA00023098"/>
    </source>
</evidence>
<dbReference type="Proteomes" id="UP000623129">
    <property type="component" value="Unassembled WGS sequence"/>
</dbReference>
<evidence type="ECO:0000256" key="5">
    <source>
        <dbReference type="ARBA" id="ARBA00022723"/>
    </source>
</evidence>
<dbReference type="PROSITE" id="PS50004">
    <property type="entry name" value="C2"/>
    <property type="match status" value="1"/>
</dbReference>
<dbReference type="SMART" id="SM00155">
    <property type="entry name" value="PLDc"/>
    <property type="match status" value="2"/>
</dbReference>
<evidence type="ECO:0000313" key="15">
    <source>
        <dbReference type="EMBL" id="KAF3324920.1"/>
    </source>
</evidence>
<evidence type="ECO:0000256" key="2">
    <source>
        <dbReference type="ARBA" id="ARBA00001913"/>
    </source>
</evidence>
<evidence type="ECO:0000256" key="6">
    <source>
        <dbReference type="ARBA" id="ARBA00022737"/>
    </source>
</evidence>
<dbReference type="CDD" id="cd04015">
    <property type="entry name" value="C2_plant_PLD"/>
    <property type="match status" value="1"/>
</dbReference>
<comment type="caution">
    <text evidence="15">The sequence shown here is derived from an EMBL/GenBank/DDBJ whole genome shotgun (WGS) entry which is preliminary data.</text>
</comment>
<dbReference type="PANTHER" id="PTHR18896">
    <property type="entry name" value="PHOSPHOLIPASE D"/>
    <property type="match status" value="1"/>
</dbReference>
<evidence type="ECO:0000259" key="13">
    <source>
        <dbReference type="PROSITE" id="PS50004"/>
    </source>
</evidence>
<reference evidence="15" key="1">
    <citation type="submission" date="2020-01" db="EMBL/GenBank/DDBJ databases">
        <title>Genome sequence of Kobresia littledalei, the first chromosome-level genome in the family Cyperaceae.</title>
        <authorList>
            <person name="Qu G."/>
        </authorList>
    </citation>
    <scope>NUCLEOTIDE SEQUENCE</scope>
    <source>
        <strain evidence="15">C.B.Clarke</strain>
        <tissue evidence="15">Leaf</tissue>
    </source>
</reference>
<evidence type="ECO:0000256" key="3">
    <source>
        <dbReference type="ARBA" id="ARBA00010683"/>
    </source>
</evidence>
<dbReference type="OrthoDB" id="14911at2759"/>
<gene>
    <name evidence="15" type="ORF">FCM35_KLT11077</name>
</gene>
<dbReference type="Pfam" id="PF12357">
    <property type="entry name" value="PLD_C"/>
    <property type="match status" value="1"/>
</dbReference>
<feature type="domain" description="C2" evidence="13">
    <location>
        <begin position="1"/>
        <end position="157"/>
    </location>
</feature>
<feature type="domain" description="PLD phosphodiesterase" evidence="14">
    <location>
        <begin position="704"/>
        <end position="731"/>
    </location>
</feature>
<feature type="domain" description="PLD phosphodiesterase" evidence="14">
    <location>
        <begin position="363"/>
        <end position="398"/>
    </location>
</feature>
<keyword evidence="10" id="KW-0443">Lipid metabolism</keyword>
<dbReference type="InterPro" id="IPR001736">
    <property type="entry name" value="PLipase_D/transphosphatidylase"/>
</dbReference>
<dbReference type="Gene3D" id="3.30.870.10">
    <property type="entry name" value="Endonuclease Chain A"/>
    <property type="match status" value="2"/>
</dbReference>
<dbReference type="Pfam" id="PF00614">
    <property type="entry name" value="PLDc"/>
    <property type="match status" value="1"/>
</dbReference>
<dbReference type="EC" id="3.1.4.4" evidence="4 11"/>
<dbReference type="FunFam" id="3.30.870.10:FF:000025">
    <property type="entry name" value="Phospholipase D delta"/>
    <property type="match status" value="1"/>
</dbReference>
<evidence type="ECO:0000256" key="8">
    <source>
        <dbReference type="ARBA" id="ARBA00022837"/>
    </source>
</evidence>
<dbReference type="InterPro" id="IPR024632">
    <property type="entry name" value="PLipase_D_C"/>
</dbReference>
<keyword evidence="5" id="KW-0479">Metal-binding</keyword>
<proteinExistence type="inferred from homology"/>
<keyword evidence="9 11" id="KW-0442">Lipid degradation</keyword>
<dbReference type="Gene3D" id="2.60.40.150">
    <property type="entry name" value="C2 domain"/>
    <property type="match status" value="1"/>
</dbReference>
<dbReference type="GO" id="GO:0004630">
    <property type="term" value="F:phospholipase D activity"/>
    <property type="evidence" value="ECO:0007669"/>
    <property type="project" value="UniProtKB-EC"/>
</dbReference>
<dbReference type="InterPro" id="IPR000008">
    <property type="entry name" value="C2_dom"/>
</dbReference>
<protein>
    <recommendedName>
        <fullName evidence="4 11">Phospholipase D</fullName>
        <ecNumber evidence="4 11">3.1.4.4</ecNumber>
    </recommendedName>
</protein>
<evidence type="ECO:0000256" key="1">
    <source>
        <dbReference type="ARBA" id="ARBA00000798"/>
    </source>
</evidence>
<dbReference type="GO" id="GO:0046470">
    <property type="term" value="P:phosphatidylcholine metabolic process"/>
    <property type="evidence" value="ECO:0007669"/>
    <property type="project" value="InterPro"/>
</dbReference>
<dbReference type="Pfam" id="PF00168">
    <property type="entry name" value="C2"/>
    <property type="match status" value="1"/>
</dbReference>
<comment type="similarity">
    <text evidence="3 11">Belongs to the phospholipase D family. C2-PLD subfamily.</text>
</comment>
<dbReference type="GO" id="GO:0005509">
    <property type="term" value="F:calcium ion binding"/>
    <property type="evidence" value="ECO:0007669"/>
    <property type="project" value="InterPro"/>
</dbReference>
<dbReference type="InterPro" id="IPR015679">
    <property type="entry name" value="PLipase_D_fam"/>
</dbReference>
<keyword evidence="16" id="KW-1185">Reference proteome</keyword>
<sequence length="858" mass="97670">MEAEVASSPDKIVSLHGDLDLHIIEARRLPNMDMFSERLRRFVASCKATATCTTDPEPDPDPNSGQNRHHRHPHVKIITSDPYVTVSVAGAIVARTRVISNSEFPKWDERFTVPLAHRTASIEFLVKDNDTFGAQIIGTVTIPAQRVLSGEEVSEWLPVIGTNGKQYKPETKLHVSFKFRPVEGNPGYQHGIAGDPEHKGVTDAYFPLRHGSEVTLYQDAHVREGELPKIELDNGKDFKHNTCWEDICHAILEAHHLIYIIGWSVYDKVKLVREPNQPISDELMNMSLGELLKYKSQEGVRVCLLVWDDKTSHDKFFIKTGGVMQTHDEETRKFFKHSSVMCQLSPRYASSKLSIFKQQVVGTLFTHHQKCVLVDSQARRNNRKITAFIGGLDLCDGRYDTPQHRLFTDLDTVFKNDLHQPSFSAEGKGPRQPWHDLHCKIEGPAAYDILTNFEQKWRKATKWRHRFKQASHWRDDALIKLARISWILSPSPKVPNDDPILWVSDEGDTENWHVQVFRSIDSGSVKGFPKNSQEASKLNLVCKKDLVIEKSIHSAYVSAIRSAQHFIYIENQYFLGSSYNWPSYKNPGADNLIPMELALKVVSKIRAQEKFAVYVVIPLWPEGVPTTSSVQEVLFWQNQTMQMMYETIAQELKSMNMEGVHPQDYLNFYCLGKRELVSENNDMSSDNQPEKSGPAALAQKNRRFMIYVHAKGMIVDDEYVIMGSANINQRSIAGSRDTEIAMGAYQPHHSWAEKKGHPHGQVYGYRMSLWAEHLGMVDHCFKEPNHPETIKFVNQIAERNWENFAGEEMKSLQGHLLKYPMKVEADGKVVPLPNYECFPDVGGKIFGAPTSLPDTLTM</sequence>
<dbReference type="SUPFAM" id="SSF49562">
    <property type="entry name" value="C2 domain (Calcium/lipid-binding domain, CaLB)"/>
    <property type="match status" value="1"/>
</dbReference>
<evidence type="ECO:0000256" key="12">
    <source>
        <dbReference type="SAM" id="MobiDB-lite"/>
    </source>
</evidence>